<gene>
    <name evidence="1" type="ORF">WS71_23140</name>
</gene>
<proteinExistence type="predicted"/>
<accession>A0A1B4G2J9</accession>
<dbReference type="GO" id="GO:0003677">
    <property type="term" value="F:DNA binding"/>
    <property type="evidence" value="ECO:0007669"/>
    <property type="project" value="InterPro"/>
</dbReference>
<dbReference type="EMBL" id="CP013389">
    <property type="protein sequence ID" value="AOJ10135.1"/>
    <property type="molecule type" value="Genomic_DNA"/>
</dbReference>
<organism evidence="1 2">
    <name type="scientific">Burkholderia mayonis</name>
    <dbReference type="NCBI Taxonomy" id="1385591"/>
    <lineage>
        <taxon>Bacteria</taxon>
        <taxon>Pseudomonadati</taxon>
        <taxon>Pseudomonadota</taxon>
        <taxon>Betaproteobacteria</taxon>
        <taxon>Burkholderiales</taxon>
        <taxon>Burkholderiaceae</taxon>
        <taxon>Burkholderia</taxon>
        <taxon>pseudomallei group</taxon>
    </lineage>
</organism>
<evidence type="ECO:0000313" key="1">
    <source>
        <dbReference type="EMBL" id="AOJ10135.1"/>
    </source>
</evidence>
<dbReference type="SUPFAM" id="SSF56349">
    <property type="entry name" value="DNA breaking-rejoining enzymes"/>
    <property type="match status" value="1"/>
</dbReference>
<dbReference type="InterPro" id="IPR011010">
    <property type="entry name" value="DNA_brk_join_enz"/>
</dbReference>
<evidence type="ECO:0000313" key="2">
    <source>
        <dbReference type="Proteomes" id="UP000067711"/>
    </source>
</evidence>
<name>A0A1B4G2J9_9BURK</name>
<protein>
    <submittedName>
        <fullName evidence="1">Uncharacterized protein</fullName>
    </submittedName>
</protein>
<dbReference type="Proteomes" id="UP000067711">
    <property type="component" value="Chromosome 1"/>
</dbReference>
<sequence length="122" mass="13541">MRWLSMSVTFRRMASEIRSPPAYAVIRMARCLTLRIDSRNCVTSSALRITGSLRGTFDIGISSIAQSRLSVTAYRGTQLLEFGTDVRTIQLLLGNRSLATTSRYLKVATSTVCVTTSPFDRL</sequence>
<dbReference type="AlphaFoldDB" id="A0A1B4G2J9"/>
<reference evidence="1 2" key="1">
    <citation type="submission" date="2015-12" db="EMBL/GenBank/DDBJ databases">
        <title>Diversity of Burkholderia near neighbor genomes.</title>
        <authorList>
            <person name="Sahl J."/>
            <person name="Wagner D."/>
            <person name="Keim P."/>
        </authorList>
    </citation>
    <scope>NUCLEOTIDE SEQUENCE [LARGE SCALE GENOMIC DNA]</scope>
    <source>
        <strain evidence="1 2">BDU8</strain>
    </source>
</reference>